<proteinExistence type="inferred from homology"/>
<feature type="transmembrane region" description="Helical" evidence="13">
    <location>
        <begin position="90"/>
        <end position="108"/>
    </location>
</feature>
<dbReference type="NCBIfam" id="TIGR00797">
    <property type="entry name" value="matE"/>
    <property type="match status" value="1"/>
</dbReference>
<evidence type="ECO:0000256" key="4">
    <source>
        <dbReference type="ARBA" id="ARBA00020268"/>
    </source>
</evidence>
<evidence type="ECO:0000313" key="15">
    <source>
        <dbReference type="Proteomes" id="UP000757890"/>
    </source>
</evidence>
<keyword evidence="6" id="KW-0050">Antiport</keyword>
<dbReference type="GO" id="GO:0015297">
    <property type="term" value="F:antiporter activity"/>
    <property type="evidence" value="ECO:0007669"/>
    <property type="project" value="UniProtKB-KW"/>
</dbReference>
<keyword evidence="10" id="KW-0406">Ion transport</keyword>
<evidence type="ECO:0000313" key="14">
    <source>
        <dbReference type="EMBL" id="MBF1129355.1"/>
    </source>
</evidence>
<evidence type="ECO:0000256" key="9">
    <source>
        <dbReference type="ARBA" id="ARBA00022989"/>
    </source>
</evidence>
<keyword evidence="11 13" id="KW-0472">Membrane</keyword>
<keyword evidence="7" id="KW-1003">Cell membrane</keyword>
<dbReference type="GO" id="GO:0042910">
    <property type="term" value="F:xenobiotic transmembrane transporter activity"/>
    <property type="evidence" value="ECO:0007669"/>
    <property type="project" value="InterPro"/>
</dbReference>
<dbReference type="EMBL" id="JABZMK010000020">
    <property type="protein sequence ID" value="MBF1129355.1"/>
    <property type="molecule type" value="Genomic_DNA"/>
</dbReference>
<feature type="transmembrane region" description="Helical" evidence="13">
    <location>
        <begin position="128"/>
        <end position="151"/>
    </location>
</feature>
<dbReference type="GO" id="GO:0006811">
    <property type="term" value="P:monoatomic ion transport"/>
    <property type="evidence" value="ECO:0007669"/>
    <property type="project" value="UniProtKB-KW"/>
</dbReference>
<keyword evidence="9 13" id="KW-1133">Transmembrane helix</keyword>
<feature type="transmembrane region" description="Helical" evidence="13">
    <location>
        <begin position="53"/>
        <end position="70"/>
    </location>
</feature>
<dbReference type="PANTHER" id="PTHR43298">
    <property type="entry name" value="MULTIDRUG RESISTANCE PROTEIN NORM-RELATED"/>
    <property type="match status" value="1"/>
</dbReference>
<accession>A0A930BAG1</accession>
<name>A0A930BAG1_9FIRM</name>
<evidence type="ECO:0000256" key="2">
    <source>
        <dbReference type="ARBA" id="ARBA00004651"/>
    </source>
</evidence>
<evidence type="ECO:0000256" key="6">
    <source>
        <dbReference type="ARBA" id="ARBA00022449"/>
    </source>
</evidence>
<evidence type="ECO:0000256" key="12">
    <source>
        <dbReference type="ARBA" id="ARBA00031636"/>
    </source>
</evidence>
<comment type="similarity">
    <text evidence="3">Belongs to the multi antimicrobial extrusion (MATE) (TC 2.A.66.1) family.</text>
</comment>
<evidence type="ECO:0000256" key="7">
    <source>
        <dbReference type="ARBA" id="ARBA00022475"/>
    </source>
</evidence>
<dbReference type="InterPro" id="IPR002528">
    <property type="entry name" value="MATE_fam"/>
</dbReference>
<dbReference type="PIRSF" id="PIRSF006603">
    <property type="entry name" value="DinF"/>
    <property type="match status" value="1"/>
</dbReference>
<organism evidence="14 15">
    <name type="scientific">Dialister invisus</name>
    <dbReference type="NCBI Taxonomy" id="218538"/>
    <lineage>
        <taxon>Bacteria</taxon>
        <taxon>Bacillati</taxon>
        <taxon>Bacillota</taxon>
        <taxon>Negativicutes</taxon>
        <taxon>Veillonellales</taxon>
        <taxon>Veillonellaceae</taxon>
        <taxon>Dialister</taxon>
    </lineage>
</organism>
<feature type="transmembrane region" description="Helical" evidence="13">
    <location>
        <begin position="311"/>
        <end position="329"/>
    </location>
</feature>
<reference evidence="14" key="1">
    <citation type="submission" date="2020-04" db="EMBL/GenBank/DDBJ databases">
        <title>Deep metagenomics examines the oral microbiome during advanced dental caries in children, revealing novel taxa and co-occurrences with host molecules.</title>
        <authorList>
            <person name="Baker J.L."/>
            <person name="Morton J.T."/>
            <person name="Dinis M."/>
            <person name="Alvarez R."/>
            <person name="Tran N.C."/>
            <person name="Knight R."/>
            <person name="Edlund A."/>
        </authorList>
    </citation>
    <scope>NUCLEOTIDE SEQUENCE</scope>
    <source>
        <strain evidence="14">JCVI_32_bin.14</strain>
    </source>
</reference>
<evidence type="ECO:0000256" key="13">
    <source>
        <dbReference type="SAM" id="Phobius"/>
    </source>
</evidence>
<evidence type="ECO:0000256" key="5">
    <source>
        <dbReference type="ARBA" id="ARBA00022448"/>
    </source>
</evidence>
<feature type="transmembrane region" description="Helical" evidence="13">
    <location>
        <begin position="397"/>
        <end position="416"/>
    </location>
</feature>
<dbReference type="Pfam" id="PF01554">
    <property type="entry name" value="MatE"/>
    <property type="match status" value="2"/>
</dbReference>
<evidence type="ECO:0000256" key="8">
    <source>
        <dbReference type="ARBA" id="ARBA00022692"/>
    </source>
</evidence>
<comment type="subcellular location">
    <subcellularLocation>
        <location evidence="2">Cell membrane</location>
        <topology evidence="2">Multi-pass membrane protein</topology>
    </subcellularLocation>
</comment>
<evidence type="ECO:0000256" key="10">
    <source>
        <dbReference type="ARBA" id="ARBA00023065"/>
    </source>
</evidence>
<comment type="function">
    <text evidence="1">Multidrug efflux pump.</text>
</comment>
<dbReference type="PANTHER" id="PTHR43298:SF2">
    <property type="entry name" value="FMN_FAD EXPORTER YEEO-RELATED"/>
    <property type="match status" value="1"/>
</dbReference>
<protein>
    <recommendedName>
        <fullName evidence="4">Probable multidrug resistance protein NorM</fullName>
    </recommendedName>
    <alternativeName>
        <fullName evidence="12">Multidrug-efflux transporter</fullName>
    </alternativeName>
</protein>
<evidence type="ECO:0000256" key="1">
    <source>
        <dbReference type="ARBA" id="ARBA00003408"/>
    </source>
</evidence>
<evidence type="ECO:0000256" key="3">
    <source>
        <dbReference type="ARBA" id="ARBA00010199"/>
    </source>
</evidence>
<evidence type="ECO:0000256" key="11">
    <source>
        <dbReference type="ARBA" id="ARBA00023136"/>
    </source>
</evidence>
<keyword evidence="5" id="KW-0813">Transport</keyword>
<sequence length="445" mass="48218">MIDSYDRKYLSIAFPAAFEGLFMILLASADLIMVGTLGAVSIAAVSIFIQPRLIVLCFSRSLASAVTLLVSREAGRGDKKTAAGLLKKSLFIGSAVFLPIHGIFYFYLEDIFFLMGAEPEYMTEALAYGEIAVISVFITSVTTLFQAVQLGFGHTAAIMKSNIFGNIVNVIMNFLLIFGMGPFPALGVTGAAIGTVLGTLCSFYRTVVVMKRDKFLGGGSFLPDKAYFKRMTPLFLSVFSEQVCERTGMALFTGMIAGLGTIPFVVHNICMNISDIYWDYITGFGKASMVTAGQSVGKNSEKEWNAYRKKGIKWGLIFSTIACGAIIIFREEMFSFYSNDPAALAMSGTVMIICAFAKYPAGHCLICTGILRGSGRAAVVAVYAFVSIAVFRPLMTAFFLYIMGWGLAGAWIALLLDQSVRAACGIVFIEKIKCAGWDKLIADLT</sequence>
<comment type="caution">
    <text evidence="14">The sequence shown here is derived from an EMBL/GenBank/DDBJ whole genome shotgun (WGS) entry which is preliminary data.</text>
</comment>
<gene>
    <name evidence="14" type="ORF">HXL70_04835</name>
</gene>
<dbReference type="Proteomes" id="UP000757890">
    <property type="component" value="Unassembled WGS sequence"/>
</dbReference>
<feature type="transmembrane region" description="Helical" evidence="13">
    <location>
        <begin position="21"/>
        <end position="47"/>
    </location>
</feature>
<keyword evidence="8 13" id="KW-0812">Transmembrane</keyword>
<dbReference type="AlphaFoldDB" id="A0A930BAG1"/>
<dbReference type="InterPro" id="IPR048279">
    <property type="entry name" value="MdtK-like"/>
</dbReference>
<dbReference type="InterPro" id="IPR050222">
    <property type="entry name" value="MATE_MdtK"/>
</dbReference>
<dbReference type="GO" id="GO:0005886">
    <property type="term" value="C:plasma membrane"/>
    <property type="evidence" value="ECO:0007669"/>
    <property type="project" value="UniProtKB-SubCell"/>
</dbReference>
<feature type="transmembrane region" description="Helical" evidence="13">
    <location>
        <begin position="373"/>
        <end position="391"/>
    </location>
</feature>
<feature type="transmembrane region" description="Helical" evidence="13">
    <location>
        <begin position="341"/>
        <end position="361"/>
    </location>
</feature>